<dbReference type="RefSeq" id="WP_012477756.1">
    <property type="nucleotide sequence ID" value="NZ_CP016694.1"/>
</dbReference>
<dbReference type="PIRSF" id="PIRSF000097">
    <property type="entry name" value="AKR"/>
    <property type="match status" value="1"/>
</dbReference>
<feature type="domain" description="NADP-dependent oxidoreductase" evidence="4">
    <location>
        <begin position="13"/>
        <end position="268"/>
    </location>
</feature>
<dbReference type="CDD" id="cd19138">
    <property type="entry name" value="AKR_YeaE"/>
    <property type="match status" value="1"/>
</dbReference>
<sequence length="281" mass="30592">MRELHLGDKTVPAIGLGTWHMGNSTATRAKEIKAIQAGIDAGATVIDTAEMYGNGRSESLVGEAIANIDREKLFLIDKVLPSNASADRMSHSLDTSLKLLGTDYVDLYLYHWRGAVPLSETVETLQSLQQQGKIKHWGVSNFDLPDMKELLALPGGDQVAANEDLYNLGSRGIEYSLLPWQRKQGIPLIAYTPVAAGDERGQLINNPAVKEVAEAHQATPWQILLAWAIRDGSTLAIPQSGDPKHAVDNIKAASLTLNEDDLAKIDKAFPKPTSKQPLDIR</sequence>
<dbReference type="AlphaFoldDB" id="A0A1V0NC97"/>
<dbReference type="Gene3D" id="3.20.20.100">
    <property type="entry name" value="NADP-dependent oxidoreductase domain"/>
    <property type="match status" value="1"/>
</dbReference>
<evidence type="ECO:0000313" key="8">
    <source>
        <dbReference type="EMBL" id="WNO25634.1"/>
    </source>
</evidence>
<dbReference type="EMBL" id="CP135055">
    <property type="protein sequence ID" value="WNO25634.1"/>
    <property type="molecule type" value="Genomic_DNA"/>
</dbReference>
<dbReference type="EMBL" id="CP031927">
    <property type="protein sequence ID" value="QRZ36069.1"/>
    <property type="molecule type" value="Genomic_DNA"/>
</dbReference>
<gene>
    <name evidence="8" type="ORF">LL223_03485</name>
    <name evidence="7" type="ORF">LL223_pA16</name>
    <name evidence="5" type="ORF">LL229_03955</name>
    <name evidence="6" type="ORF">LL275_pC24</name>
</gene>
<feature type="binding site" evidence="2">
    <location>
        <position position="111"/>
    </location>
    <ligand>
        <name>substrate</name>
    </ligand>
</feature>
<evidence type="ECO:0000313" key="11">
    <source>
        <dbReference type="Proteomes" id="UP001055586"/>
    </source>
</evidence>
<dbReference type="PANTHER" id="PTHR43638">
    <property type="entry name" value="OXIDOREDUCTASE, ALDO/KETO REDUCTASE FAMILY PROTEIN"/>
    <property type="match status" value="1"/>
</dbReference>
<dbReference type="EMBL" id="CP016701">
    <property type="protein sequence ID" value="ARD97540.1"/>
    <property type="molecule type" value="Genomic_DNA"/>
</dbReference>
<dbReference type="Proteomes" id="UP001055586">
    <property type="component" value="Plasmid p229A"/>
</dbReference>
<dbReference type="EMBL" id="CP090826">
    <property type="protein sequence ID" value="ARD94756.1"/>
    <property type="molecule type" value="Genomic_DNA"/>
</dbReference>
<evidence type="ECO:0000313" key="6">
    <source>
        <dbReference type="EMBL" id="ARD97540.1"/>
    </source>
</evidence>
<reference evidence="5" key="4">
    <citation type="submission" date="2023-09" db="EMBL/GenBank/DDBJ databases">
        <title>Complete Genomes and Methylome analysis of Lactococcus lactis subs lactis strains.</title>
        <authorList>
            <person name="Fomenkov A."/>
            <person name="McDonnell B."/>
            <person name="Sun L."/>
            <person name="Van Sinderen D."/>
            <person name="Roberts R.J."/>
        </authorList>
    </citation>
    <scope>NUCLEOTIDE SEQUENCE</scope>
    <source>
        <strain evidence="5">229</strain>
        <plasmid evidence="5">p229A</plasmid>
    </source>
</reference>
<dbReference type="GO" id="GO:0016491">
    <property type="term" value="F:oxidoreductase activity"/>
    <property type="evidence" value="ECO:0007669"/>
    <property type="project" value="InterPro"/>
</dbReference>
<evidence type="ECO:0000313" key="5">
    <source>
        <dbReference type="EMBL" id="ARD94756.1"/>
    </source>
</evidence>
<organism evidence="6 9">
    <name type="scientific">Lactococcus lactis subsp. lactis</name>
    <name type="common">Streptococcus lactis</name>
    <dbReference type="NCBI Taxonomy" id="1360"/>
    <lineage>
        <taxon>Bacteria</taxon>
        <taxon>Bacillati</taxon>
        <taxon>Bacillota</taxon>
        <taxon>Bacilli</taxon>
        <taxon>Lactobacillales</taxon>
        <taxon>Streptococcaceae</taxon>
        <taxon>Lactococcus</taxon>
    </lineage>
</organism>
<proteinExistence type="predicted"/>
<reference evidence="6 9" key="1">
    <citation type="journal article" date="2017" name="BMC Genomics">
        <title>Comparative and functional genomics of the Lactococcus lactis taxon; insights into evolution and niche adaptation.</title>
        <authorList>
            <person name="Kelleher P."/>
            <person name="Bottacini F."/>
            <person name="Mahony J."/>
            <person name="Kilcawley K.N."/>
            <person name="van Sinderen D."/>
        </authorList>
    </citation>
    <scope>NUCLEOTIDE SEQUENCE [LARGE SCALE GENOMIC DNA]</scope>
    <source>
        <strain evidence="6 9">275</strain>
        <plasmid evidence="6">p275C</plasmid>
        <plasmid evidence="9">p275c</plasmid>
    </source>
</reference>
<dbReference type="Proteomes" id="UP000663169">
    <property type="component" value="Plasmid p223A"/>
</dbReference>
<dbReference type="PANTHER" id="PTHR43638:SF3">
    <property type="entry name" value="ALDEHYDE REDUCTASE"/>
    <property type="match status" value="1"/>
</dbReference>
<protein>
    <submittedName>
        <fullName evidence="5 6">Aldo/keto reductase</fullName>
    </submittedName>
</protein>
<evidence type="ECO:0000313" key="9">
    <source>
        <dbReference type="Proteomes" id="UP000192085"/>
    </source>
</evidence>
<dbReference type="Proteomes" id="UP000192085">
    <property type="component" value="Plasmid p275C"/>
</dbReference>
<evidence type="ECO:0000256" key="1">
    <source>
        <dbReference type="PIRSR" id="PIRSR000097-1"/>
    </source>
</evidence>
<geneLocation type="plasmid" evidence="9">
    <name>p275c</name>
</geneLocation>
<dbReference type="Pfam" id="PF00248">
    <property type="entry name" value="Aldo_ket_red"/>
    <property type="match status" value="1"/>
</dbReference>
<geneLocation type="plasmid" evidence="5 11">
    <name>p229A</name>
</geneLocation>
<evidence type="ECO:0000313" key="7">
    <source>
        <dbReference type="EMBL" id="QRZ36069.1"/>
    </source>
</evidence>
<evidence type="ECO:0000256" key="2">
    <source>
        <dbReference type="PIRSR" id="PIRSR000097-2"/>
    </source>
</evidence>
<dbReference type="InterPro" id="IPR036812">
    <property type="entry name" value="NAD(P)_OxRdtase_dom_sf"/>
</dbReference>
<geneLocation type="plasmid" evidence="6">
    <name>p275C</name>
</geneLocation>
<evidence type="ECO:0000313" key="10">
    <source>
        <dbReference type="Proteomes" id="UP000663169"/>
    </source>
</evidence>
<evidence type="ECO:0000256" key="3">
    <source>
        <dbReference type="PIRSR" id="PIRSR000097-3"/>
    </source>
</evidence>
<evidence type="ECO:0000259" key="4">
    <source>
        <dbReference type="Pfam" id="PF00248"/>
    </source>
</evidence>
<feature type="active site" description="Proton donor" evidence="1">
    <location>
        <position position="52"/>
    </location>
</feature>
<accession>A0A1V0NC97</accession>
<reference evidence="7" key="2">
    <citation type="journal article" date="2020" name="Mol. Microbiol.">
        <title>The CWPS Rubik's cube: Linking diversity of cell wall polysaccharide structures with the encoded biosynthetic machinery of selected Lactococcus lactis strains.</title>
        <authorList>
            <person name="Mahony J."/>
            <person name="Frantzen C."/>
            <person name="Vinogradov E."/>
            <person name="Sadovskaya I."/>
            <person name="Theodorou I."/>
            <person name="Kelleher P."/>
            <person name="Chapot-Chartier M.P."/>
            <person name="Cambillau C."/>
            <person name="Holo H."/>
            <person name="van Sinderen D."/>
        </authorList>
    </citation>
    <scope>NUCLEOTIDE SEQUENCE</scope>
    <source>
        <strain evidence="7">223</strain>
        <plasmid evidence="7">p223A</plasmid>
    </source>
</reference>
<dbReference type="SUPFAM" id="SSF51430">
    <property type="entry name" value="NAD(P)-linked oxidoreductase"/>
    <property type="match status" value="1"/>
</dbReference>
<dbReference type="PRINTS" id="PR00069">
    <property type="entry name" value="ALDKETRDTASE"/>
</dbReference>
<name>A0A1V0NC97_LACLL</name>
<dbReference type="InterPro" id="IPR020471">
    <property type="entry name" value="AKR"/>
</dbReference>
<geneLocation type="plasmid" evidence="7 10">
    <name>p223A</name>
</geneLocation>
<reference evidence="8" key="3">
    <citation type="submission" date="2023-04" db="EMBL/GenBank/DDBJ databases">
        <title>Lactococcal genome sequencing project.</title>
        <authorList>
            <person name="McDonnell B."/>
        </authorList>
    </citation>
    <scope>NUCLEOTIDE SEQUENCE</scope>
    <source>
        <strain evidence="8">223</strain>
        <plasmid evidence="8">p223A</plasmid>
    </source>
</reference>
<keyword evidence="6" id="KW-0614">Plasmid</keyword>
<dbReference type="InterPro" id="IPR023210">
    <property type="entry name" value="NADP_OxRdtase_dom"/>
</dbReference>
<feature type="site" description="Lowers pKa of active site Tyr" evidence="3">
    <location>
        <position position="78"/>
    </location>
</feature>